<dbReference type="Proteomes" id="UP000003860">
    <property type="component" value="Unassembled WGS sequence"/>
</dbReference>
<evidence type="ECO:0000256" key="2">
    <source>
        <dbReference type="ARBA" id="ARBA00022747"/>
    </source>
</evidence>
<gene>
    <name evidence="6" type="ORF">Cpap_3984</name>
</gene>
<accession>F1T7V0</accession>
<feature type="domain" description="Type I restriction modification DNA specificity" evidence="5">
    <location>
        <begin position="223"/>
        <end position="378"/>
    </location>
</feature>
<dbReference type="Gene3D" id="3.90.220.20">
    <property type="entry name" value="DNA methylase specificity domains"/>
    <property type="match status" value="2"/>
</dbReference>
<evidence type="ECO:0000259" key="5">
    <source>
        <dbReference type="Pfam" id="PF01420"/>
    </source>
</evidence>
<dbReference type="GO" id="GO:0009307">
    <property type="term" value="P:DNA restriction-modification system"/>
    <property type="evidence" value="ECO:0007669"/>
    <property type="project" value="UniProtKB-KW"/>
</dbReference>
<dbReference type="InterPro" id="IPR000055">
    <property type="entry name" value="Restrct_endonuc_typeI_TRD"/>
</dbReference>
<dbReference type="Pfam" id="PF01420">
    <property type="entry name" value="Methylase_S"/>
    <property type="match status" value="2"/>
</dbReference>
<dbReference type="InterPro" id="IPR044946">
    <property type="entry name" value="Restrct_endonuc_typeI_TRD_sf"/>
</dbReference>
<reference evidence="6" key="2">
    <citation type="submission" date="2011-01" db="EMBL/GenBank/DDBJ databases">
        <title>The Non-contiguous Finished genome of Clostridium papyrosolvens.</title>
        <authorList>
            <person name="Lucas S."/>
            <person name="Copeland A."/>
            <person name="Lapidus A."/>
            <person name="Cheng J.-F."/>
            <person name="Goodwin L."/>
            <person name="Pitluck S."/>
            <person name="Misra M."/>
            <person name="Chertkov O."/>
            <person name="Detter J.C."/>
            <person name="Han C."/>
            <person name="Tapia R."/>
            <person name="Land M."/>
            <person name="Hauser L."/>
            <person name="Kyrpides N."/>
            <person name="Ivanova N."/>
            <person name="Pagani I."/>
            <person name="Mouttaki H."/>
            <person name="He Z."/>
            <person name="Zhou J."/>
            <person name="Hemme C.L."/>
            <person name="Woyke T."/>
        </authorList>
    </citation>
    <scope>NUCLEOTIDE SEQUENCE [LARGE SCALE GENOMIC DNA]</scope>
    <source>
        <strain evidence="6">DSM 2782</strain>
    </source>
</reference>
<feature type="domain" description="Type I restriction modification DNA specificity" evidence="5">
    <location>
        <begin position="15"/>
        <end position="189"/>
    </location>
</feature>
<evidence type="ECO:0000313" key="7">
    <source>
        <dbReference type="Proteomes" id="UP000003860"/>
    </source>
</evidence>
<dbReference type="CDD" id="cd17276">
    <property type="entry name" value="RMtype1_S_Sau1132ORF3780P-TRD1-CR1_like"/>
    <property type="match status" value="1"/>
</dbReference>
<sequence>MIREGYKMTELGEIPQEWEVRKIEDLYSVLTGATPLRGKQEYYLNGNVAWVKTLDLNDRYIYDTQEKITDLALKETSCKVQDEGTVLIAMYGGFNQIGRTGILKTKAATNQAICSLPLIEEIYPEYLNYFLIKNRNVWRNVAASTRKDPNITKGDVEKFNIIVPPLSEQYKIADILSTIDEQIDKTDALIEKTRELKKGLMQKLLIKGIGHTEFRDTEIGRIPKGWEVKKLEEIVQICYGKNQKEVEIEGGIYKILGTGGVIGNTNDYLWDKPSVLIGRKGTIDKPMYIEEPFWTVDTLFYTKVDEGYVAKWLYYYLNKIDLKKYNEATGVPSLSVAVLNTILILVPPFKEQQKISKILSAVDSDIDVYESKKNKLENAKKALMNHLLTGKIRVLVQ</sequence>
<protein>
    <submittedName>
        <fullName evidence="6">Restriction modification system DNA specificity domain</fullName>
    </submittedName>
</protein>
<dbReference type="PANTHER" id="PTHR30408">
    <property type="entry name" value="TYPE-1 RESTRICTION ENZYME ECOKI SPECIFICITY PROTEIN"/>
    <property type="match status" value="1"/>
</dbReference>
<keyword evidence="3" id="KW-0238">DNA-binding</keyword>
<organism evidence="6 7">
    <name type="scientific">Ruminiclostridium papyrosolvens DSM 2782</name>
    <dbReference type="NCBI Taxonomy" id="588581"/>
    <lineage>
        <taxon>Bacteria</taxon>
        <taxon>Bacillati</taxon>
        <taxon>Bacillota</taxon>
        <taxon>Clostridia</taxon>
        <taxon>Eubacteriales</taxon>
        <taxon>Oscillospiraceae</taxon>
        <taxon>Ruminiclostridium</taxon>
    </lineage>
</organism>
<dbReference type="eggNOG" id="COG0732">
    <property type="taxonomic scope" value="Bacteria"/>
</dbReference>
<dbReference type="PANTHER" id="PTHR30408:SF12">
    <property type="entry name" value="TYPE I RESTRICTION ENZYME MJAVIII SPECIFICITY SUBUNIT"/>
    <property type="match status" value="1"/>
</dbReference>
<dbReference type="AlphaFoldDB" id="F1T7V0"/>
<reference evidence="6" key="1">
    <citation type="submission" date="2009-07" db="EMBL/GenBank/DDBJ databases">
        <authorList>
            <consortium name="US DOE Joint Genome Institute (JGI-PGF)"/>
            <person name="Lucas S."/>
            <person name="Copeland A."/>
            <person name="Lapidus A."/>
            <person name="Glavina del Rio T."/>
            <person name="Tice H."/>
            <person name="Bruce D."/>
            <person name="Goodwin L."/>
            <person name="Pitluck S."/>
            <person name="Larimer F."/>
            <person name="Land M.L."/>
            <person name="Mouttaki H."/>
            <person name="He Z."/>
            <person name="Zhou J."/>
            <person name="Hemme C.L."/>
        </authorList>
    </citation>
    <scope>NUCLEOTIDE SEQUENCE [LARGE SCALE GENOMIC DNA]</scope>
    <source>
        <strain evidence="6">DSM 2782</strain>
    </source>
</reference>
<keyword evidence="2" id="KW-0680">Restriction system</keyword>
<evidence type="ECO:0000313" key="6">
    <source>
        <dbReference type="EMBL" id="EGD49548.1"/>
    </source>
</evidence>
<dbReference type="SUPFAM" id="SSF116734">
    <property type="entry name" value="DNA methylase specificity domain"/>
    <property type="match status" value="2"/>
</dbReference>
<dbReference type="RefSeq" id="WP_004616339.1">
    <property type="nucleotide sequence ID" value="NZ_ACXX02000001.1"/>
</dbReference>
<evidence type="ECO:0000256" key="4">
    <source>
        <dbReference type="SAM" id="Coils"/>
    </source>
</evidence>
<evidence type="ECO:0000256" key="1">
    <source>
        <dbReference type="ARBA" id="ARBA00010923"/>
    </source>
</evidence>
<evidence type="ECO:0000256" key="3">
    <source>
        <dbReference type="ARBA" id="ARBA00023125"/>
    </source>
</evidence>
<keyword evidence="4" id="KW-0175">Coiled coil</keyword>
<dbReference type="STRING" id="588581.Cpap_3984"/>
<dbReference type="GO" id="GO:0003677">
    <property type="term" value="F:DNA binding"/>
    <property type="evidence" value="ECO:0007669"/>
    <property type="project" value="UniProtKB-KW"/>
</dbReference>
<dbReference type="CDD" id="cd17288">
    <property type="entry name" value="RMtype1_S_LlaAI06ORF1089P_TRD1-CR1_like"/>
    <property type="match status" value="1"/>
</dbReference>
<feature type="coiled-coil region" evidence="4">
    <location>
        <begin position="359"/>
        <end position="389"/>
    </location>
</feature>
<dbReference type="Gene3D" id="1.10.287.1120">
    <property type="entry name" value="Bipartite methylase S protein"/>
    <property type="match status" value="1"/>
</dbReference>
<name>F1T7V0_9FIRM</name>
<dbReference type="InterPro" id="IPR052021">
    <property type="entry name" value="Type-I_RS_S_subunit"/>
</dbReference>
<comment type="similarity">
    <text evidence="1">Belongs to the type-I restriction system S methylase family.</text>
</comment>
<dbReference type="EMBL" id="ACXX02000001">
    <property type="protein sequence ID" value="EGD49548.1"/>
    <property type="molecule type" value="Genomic_DNA"/>
</dbReference>
<keyword evidence="7" id="KW-1185">Reference proteome</keyword>
<proteinExistence type="inferred from homology"/>
<comment type="caution">
    <text evidence="6">The sequence shown here is derived from an EMBL/GenBank/DDBJ whole genome shotgun (WGS) entry which is preliminary data.</text>
</comment>
<dbReference type="OrthoDB" id="9811611at2"/>